<keyword evidence="2" id="KW-1185">Reference proteome</keyword>
<accession>A0AAN9AQR5</accession>
<protein>
    <submittedName>
        <fullName evidence="1">Uncharacterized protein</fullName>
    </submittedName>
</protein>
<dbReference type="PANTHER" id="PTHR10697">
    <property type="entry name" value="MAMMALIAN EPENDYMIN-RELATED PROTEIN 1"/>
    <property type="match status" value="1"/>
</dbReference>
<dbReference type="GO" id="GO:0005764">
    <property type="term" value="C:lysosome"/>
    <property type="evidence" value="ECO:0007669"/>
    <property type="project" value="TreeGrafter"/>
</dbReference>
<dbReference type="PANTHER" id="PTHR10697:SF13">
    <property type="entry name" value="RICIN B LECTIN DOMAIN-CONTAINING PROTEIN"/>
    <property type="match status" value="1"/>
</dbReference>
<name>A0AAN9AQR5_9CAEN</name>
<dbReference type="GO" id="GO:0007160">
    <property type="term" value="P:cell-matrix adhesion"/>
    <property type="evidence" value="ECO:0007669"/>
    <property type="project" value="InterPro"/>
</dbReference>
<organism evidence="1 2">
    <name type="scientific">Littorina saxatilis</name>
    <dbReference type="NCBI Taxonomy" id="31220"/>
    <lineage>
        <taxon>Eukaryota</taxon>
        <taxon>Metazoa</taxon>
        <taxon>Spiralia</taxon>
        <taxon>Lophotrochozoa</taxon>
        <taxon>Mollusca</taxon>
        <taxon>Gastropoda</taxon>
        <taxon>Caenogastropoda</taxon>
        <taxon>Littorinimorpha</taxon>
        <taxon>Littorinoidea</taxon>
        <taxon>Littorinidae</taxon>
        <taxon>Littorina</taxon>
    </lineage>
</organism>
<dbReference type="GO" id="GO:0005509">
    <property type="term" value="F:calcium ion binding"/>
    <property type="evidence" value="ECO:0007669"/>
    <property type="project" value="InterPro"/>
</dbReference>
<dbReference type="GO" id="GO:0005576">
    <property type="term" value="C:extracellular region"/>
    <property type="evidence" value="ECO:0007669"/>
    <property type="project" value="InterPro"/>
</dbReference>
<sequence length="241" mass="26706">MTSIKMFDCISLCRLVAGVIAVLGVCYGCCVPKTFFGPVRVVRTTVAPGMPDTSVELFLNAYDAANKRVAVAFPVGYQNTIYTRHIFDFGKGIHLVTTGEWYGPGNSHTKCAKYPLNVPWREACVPENATKSEGFYMGHKTEQYYRQLDAVAFTYTQGSTKAKVMVTQDTCFPVGEVIYDTGDPAGARVINRLYVNQTTDANDGFFQPPVNVTCVPNPNPLPMTQWQRVAFLGWMLGLQQQ</sequence>
<dbReference type="AlphaFoldDB" id="A0AAN9AQR5"/>
<comment type="caution">
    <text evidence="1">The sequence shown here is derived from an EMBL/GenBank/DDBJ whole genome shotgun (WGS) entry which is preliminary data.</text>
</comment>
<evidence type="ECO:0000313" key="2">
    <source>
        <dbReference type="Proteomes" id="UP001374579"/>
    </source>
</evidence>
<reference evidence="1 2" key="1">
    <citation type="submission" date="2024-02" db="EMBL/GenBank/DDBJ databases">
        <title>Chromosome-scale genome assembly of the rough periwinkle Littorina saxatilis.</title>
        <authorList>
            <person name="De Jode A."/>
            <person name="Faria R."/>
            <person name="Formenti G."/>
            <person name="Sims Y."/>
            <person name="Smith T.P."/>
            <person name="Tracey A."/>
            <person name="Wood J.M.D."/>
            <person name="Zagrodzka Z.B."/>
            <person name="Johannesson K."/>
            <person name="Butlin R.K."/>
            <person name="Leder E.H."/>
        </authorList>
    </citation>
    <scope>NUCLEOTIDE SEQUENCE [LARGE SCALE GENOMIC DNA]</scope>
    <source>
        <strain evidence="1">Snail1</strain>
        <tissue evidence="1">Muscle</tissue>
    </source>
</reference>
<proteinExistence type="predicted"/>
<gene>
    <name evidence="1" type="ORF">V1264_009000</name>
</gene>
<dbReference type="InterPro" id="IPR001299">
    <property type="entry name" value="Ependymin"/>
</dbReference>
<evidence type="ECO:0000313" key="1">
    <source>
        <dbReference type="EMBL" id="KAK7091296.1"/>
    </source>
</evidence>
<dbReference type="Pfam" id="PF00811">
    <property type="entry name" value="Ependymin"/>
    <property type="match status" value="1"/>
</dbReference>
<dbReference type="Proteomes" id="UP001374579">
    <property type="component" value="Unassembled WGS sequence"/>
</dbReference>
<dbReference type="EMBL" id="JBAMIC010000022">
    <property type="protein sequence ID" value="KAK7091296.1"/>
    <property type="molecule type" value="Genomic_DNA"/>
</dbReference>